<proteinExistence type="predicted"/>
<dbReference type="EMBL" id="BAAAPN010000028">
    <property type="protein sequence ID" value="GAA1752713.1"/>
    <property type="molecule type" value="Genomic_DNA"/>
</dbReference>
<gene>
    <name evidence="2" type="ORF">GCM10009810_10910</name>
</gene>
<sequence>MRTSKSRQRQSRTARLALGAAACAASLAGLASAPATARTEPAVNVATPGYLTMAWGRSLWAHGCNPGTPAPGVRTLEQDAQDLKAYGLRGVGGIVVNRTSDTRTCERGVTNATWADLARLQTAYGWSFVSQSMNYTRMTTLTTDAQRYAETGATLAPLAARGHTQAWGAFFYPDDEQDLPAQQMVAKYFAFGRLYTLVPGFNTKASATVFPYTLLTYTPLGGRCNNTALPCYTIKVRNDRITAPPSAIVKALNPRPGQWSVIQMFRFVEGKSGTLGQANAWDCTSPDWRNRWTGIPENYCRNTFLTALAQRDRTVVNVTPAQMATRWGRTPSG</sequence>
<feature type="signal peptide" evidence="1">
    <location>
        <begin position="1"/>
        <end position="37"/>
    </location>
</feature>
<reference evidence="2 3" key="1">
    <citation type="journal article" date="2019" name="Int. J. Syst. Evol. Microbiol.">
        <title>The Global Catalogue of Microorganisms (GCM) 10K type strain sequencing project: providing services to taxonomists for standard genome sequencing and annotation.</title>
        <authorList>
            <consortium name="The Broad Institute Genomics Platform"/>
            <consortium name="The Broad Institute Genome Sequencing Center for Infectious Disease"/>
            <person name="Wu L."/>
            <person name="Ma J."/>
        </authorList>
    </citation>
    <scope>NUCLEOTIDE SEQUENCE [LARGE SCALE GENOMIC DNA]</scope>
    <source>
        <strain evidence="2 3">JCM 15591</strain>
    </source>
</reference>
<keyword evidence="1" id="KW-0732">Signal</keyword>
<feature type="chain" id="PRO_5046097928" evidence="1">
    <location>
        <begin position="38"/>
        <end position="333"/>
    </location>
</feature>
<comment type="caution">
    <text evidence="2">The sequence shown here is derived from an EMBL/GenBank/DDBJ whole genome shotgun (WGS) entry which is preliminary data.</text>
</comment>
<evidence type="ECO:0000256" key="1">
    <source>
        <dbReference type="SAM" id="SignalP"/>
    </source>
</evidence>
<organism evidence="2 3">
    <name type="scientific">Nostocoides vanveenii</name>
    <dbReference type="NCBI Taxonomy" id="330835"/>
    <lineage>
        <taxon>Bacteria</taxon>
        <taxon>Bacillati</taxon>
        <taxon>Actinomycetota</taxon>
        <taxon>Actinomycetes</taxon>
        <taxon>Micrococcales</taxon>
        <taxon>Intrasporangiaceae</taxon>
        <taxon>Nostocoides</taxon>
    </lineage>
</organism>
<dbReference type="Proteomes" id="UP001501475">
    <property type="component" value="Unassembled WGS sequence"/>
</dbReference>
<dbReference type="RefSeq" id="WP_344063217.1">
    <property type="nucleotide sequence ID" value="NZ_BAAAPN010000028.1"/>
</dbReference>
<keyword evidence="3" id="KW-1185">Reference proteome</keyword>
<protein>
    <submittedName>
        <fullName evidence="2">Uncharacterized protein</fullName>
    </submittedName>
</protein>
<accession>A0ABN2KC20</accession>
<evidence type="ECO:0000313" key="3">
    <source>
        <dbReference type="Proteomes" id="UP001501475"/>
    </source>
</evidence>
<evidence type="ECO:0000313" key="2">
    <source>
        <dbReference type="EMBL" id="GAA1752713.1"/>
    </source>
</evidence>
<name>A0ABN2KC20_9MICO</name>